<comment type="subcellular location">
    <subcellularLocation>
        <location evidence="1">Cell outer membrane</location>
        <topology evidence="1">Multi-pass membrane protein</topology>
    </subcellularLocation>
</comment>
<evidence type="ECO:0000256" key="14">
    <source>
        <dbReference type="ARBA" id="ARBA00023288"/>
    </source>
</evidence>
<evidence type="ECO:0000256" key="3">
    <source>
        <dbReference type="ARBA" id="ARBA00022448"/>
    </source>
</evidence>
<dbReference type="Gene3D" id="3.30.1950.10">
    <property type="entry name" value="wza like domain"/>
    <property type="match status" value="1"/>
</dbReference>
<evidence type="ECO:0000256" key="9">
    <source>
        <dbReference type="ARBA" id="ARBA00023065"/>
    </source>
</evidence>
<feature type="domain" description="Polysaccharide export protein N-terminal" evidence="16">
    <location>
        <begin position="52"/>
        <end position="126"/>
    </location>
</feature>
<keyword evidence="6" id="KW-0812">Transmembrane</keyword>
<dbReference type="InterPro" id="IPR003715">
    <property type="entry name" value="Poly_export_N"/>
</dbReference>
<dbReference type="EMBL" id="FRXO01000013">
    <property type="protein sequence ID" value="SHO67350.1"/>
    <property type="molecule type" value="Genomic_DNA"/>
</dbReference>
<evidence type="ECO:0000256" key="2">
    <source>
        <dbReference type="ARBA" id="ARBA00009450"/>
    </source>
</evidence>
<proteinExistence type="inferred from homology"/>
<dbReference type="Pfam" id="PF22461">
    <property type="entry name" value="SLBB_2"/>
    <property type="match status" value="1"/>
</dbReference>
<evidence type="ECO:0000256" key="15">
    <source>
        <dbReference type="SAM" id="SignalP"/>
    </source>
</evidence>
<feature type="domain" description="SLBB" evidence="17">
    <location>
        <begin position="131"/>
        <end position="210"/>
    </location>
</feature>
<feature type="signal peptide" evidence="15">
    <location>
        <begin position="1"/>
        <end position="24"/>
    </location>
</feature>
<keyword evidence="8" id="KW-0625">Polysaccharide transport</keyword>
<dbReference type="GO" id="GO:0046930">
    <property type="term" value="C:pore complex"/>
    <property type="evidence" value="ECO:0007669"/>
    <property type="project" value="UniProtKB-KW"/>
</dbReference>
<evidence type="ECO:0000256" key="12">
    <source>
        <dbReference type="ARBA" id="ARBA00023139"/>
    </source>
</evidence>
<dbReference type="Proteomes" id="UP000186406">
    <property type="component" value="Unassembled WGS sequence"/>
</dbReference>
<dbReference type="GO" id="GO:0006811">
    <property type="term" value="P:monoatomic ion transport"/>
    <property type="evidence" value="ECO:0007669"/>
    <property type="project" value="UniProtKB-KW"/>
</dbReference>
<organism evidence="18 19">
    <name type="scientific">Pseudoxanthobacter soli DSM 19599</name>
    <dbReference type="NCBI Taxonomy" id="1123029"/>
    <lineage>
        <taxon>Bacteria</taxon>
        <taxon>Pseudomonadati</taxon>
        <taxon>Pseudomonadota</taxon>
        <taxon>Alphaproteobacteria</taxon>
        <taxon>Hyphomicrobiales</taxon>
        <taxon>Segnochrobactraceae</taxon>
        <taxon>Pseudoxanthobacter</taxon>
    </lineage>
</organism>
<evidence type="ECO:0000256" key="8">
    <source>
        <dbReference type="ARBA" id="ARBA00023047"/>
    </source>
</evidence>
<evidence type="ECO:0000256" key="7">
    <source>
        <dbReference type="ARBA" id="ARBA00022729"/>
    </source>
</evidence>
<dbReference type="GO" id="GO:0009279">
    <property type="term" value="C:cell outer membrane"/>
    <property type="evidence" value="ECO:0007669"/>
    <property type="project" value="UniProtKB-SubCell"/>
</dbReference>
<gene>
    <name evidence="18" type="ORF">SAMN02745172_04027</name>
</gene>
<dbReference type="InterPro" id="IPR054765">
    <property type="entry name" value="SLBB_dom"/>
</dbReference>
<evidence type="ECO:0000259" key="17">
    <source>
        <dbReference type="Pfam" id="PF22461"/>
    </source>
</evidence>
<dbReference type="InterPro" id="IPR049712">
    <property type="entry name" value="Poly_export"/>
</dbReference>
<evidence type="ECO:0000313" key="18">
    <source>
        <dbReference type="EMBL" id="SHO67350.1"/>
    </source>
</evidence>
<evidence type="ECO:0000313" key="19">
    <source>
        <dbReference type="Proteomes" id="UP000186406"/>
    </source>
</evidence>
<evidence type="ECO:0000256" key="6">
    <source>
        <dbReference type="ARBA" id="ARBA00022692"/>
    </source>
</evidence>
<keyword evidence="14" id="KW-0449">Lipoprotein</keyword>
<evidence type="ECO:0000256" key="10">
    <source>
        <dbReference type="ARBA" id="ARBA00023114"/>
    </source>
</evidence>
<evidence type="ECO:0000256" key="4">
    <source>
        <dbReference type="ARBA" id="ARBA00022452"/>
    </source>
</evidence>
<sequence>MRREATCVLLVLMVGMAVSGCTSSQPQRTSPTAQLPPYAAAALRGDAAPQLADDYKIGPLDKISVSVFQVPDLDTTAEVNKSGYITFPLIGQVMVAGKTAPQLEKEIAAKLGATYLQSPQVSVKVTDYTSQRVTVDGAVQKPGIFPMTGSVSLLQAVASAQGVTEYADQGSVYVFRLANGKRTASHYDLSSIRAGRSPDPILQGGDVVIVDESGVRTTLRDLKYVSPLAALAAVL</sequence>
<keyword evidence="19" id="KW-1185">Reference proteome</keyword>
<dbReference type="PANTHER" id="PTHR33619:SF3">
    <property type="entry name" value="POLYSACCHARIDE EXPORT PROTEIN GFCE-RELATED"/>
    <property type="match status" value="1"/>
</dbReference>
<keyword evidence="7 15" id="KW-0732">Signal</keyword>
<dbReference type="Pfam" id="PF02563">
    <property type="entry name" value="Poly_export"/>
    <property type="match status" value="1"/>
</dbReference>
<dbReference type="PANTHER" id="PTHR33619">
    <property type="entry name" value="POLYSACCHARIDE EXPORT PROTEIN GFCE-RELATED"/>
    <property type="match status" value="1"/>
</dbReference>
<keyword evidence="4" id="KW-1134">Transmembrane beta strand</keyword>
<evidence type="ECO:0000256" key="13">
    <source>
        <dbReference type="ARBA" id="ARBA00023237"/>
    </source>
</evidence>
<keyword evidence="5" id="KW-0762">Sugar transport</keyword>
<evidence type="ECO:0000256" key="11">
    <source>
        <dbReference type="ARBA" id="ARBA00023136"/>
    </source>
</evidence>
<keyword evidence="3" id="KW-0813">Transport</keyword>
<comment type="similarity">
    <text evidence="2">Belongs to the BexD/CtrA/VexA family.</text>
</comment>
<name>A0A1M7ZR16_9HYPH</name>
<accession>A0A1M7ZR16</accession>
<keyword evidence="13" id="KW-0998">Cell outer membrane</keyword>
<dbReference type="STRING" id="1123029.SAMN02745172_04027"/>
<keyword evidence="12" id="KW-0564">Palmitate</keyword>
<keyword evidence="9" id="KW-0406">Ion transport</keyword>
<evidence type="ECO:0000256" key="5">
    <source>
        <dbReference type="ARBA" id="ARBA00022597"/>
    </source>
</evidence>
<dbReference type="GO" id="GO:0015288">
    <property type="term" value="F:porin activity"/>
    <property type="evidence" value="ECO:0007669"/>
    <property type="project" value="UniProtKB-KW"/>
</dbReference>
<feature type="chain" id="PRO_5013065559" evidence="15">
    <location>
        <begin position="25"/>
        <end position="235"/>
    </location>
</feature>
<reference evidence="18 19" key="1">
    <citation type="submission" date="2016-12" db="EMBL/GenBank/DDBJ databases">
        <authorList>
            <person name="Song W.-J."/>
            <person name="Kurnit D.M."/>
        </authorList>
    </citation>
    <scope>NUCLEOTIDE SEQUENCE [LARGE SCALE GENOMIC DNA]</scope>
    <source>
        <strain evidence="18 19">DSM 19599</strain>
    </source>
</reference>
<dbReference type="Gene3D" id="3.10.560.10">
    <property type="entry name" value="Outer membrane lipoprotein wza domain like"/>
    <property type="match status" value="1"/>
</dbReference>
<dbReference type="AlphaFoldDB" id="A0A1M7ZR16"/>
<keyword evidence="11" id="KW-0472">Membrane</keyword>
<dbReference type="GO" id="GO:0015159">
    <property type="term" value="F:polysaccharide transmembrane transporter activity"/>
    <property type="evidence" value="ECO:0007669"/>
    <property type="project" value="InterPro"/>
</dbReference>
<evidence type="ECO:0000256" key="1">
    <source>
        <dbReference type="ARBA" id="ARBA00004571"/>
    </source>
</evidence>
<evidence type="ECO:0000259" key="16">
    <source>
        <dbReference type="Pfam" id="PF02563"/>
    </source>
</evidence>
<dbReference type="PROSITE" id="PS51257">
    <property type="entry name" value="PROKAR_LIPOPROTEIN"/>
    <property type="match status" value="1"/>
</dbReference>
<protein>
    <submittedName>
        <fullName evidence="18">Polysaccharide export outer membrane protein</fullName>
    </submittedName>
</protein>
<keyword evidence="10" id="KW-0626">Porin</keyword>